<dbReference type="PROSITE" id="PS50297">
    <property type="entry name" value="ANK_REP_REGION"/>
    <property type="match status" value="1"/>
</dbReference>
<dbReference type="InterPro" id="IPR036770">
    <property type="entry name" value="Ankyrin_rpt-contain_sf"/>
</dbReference>
<gene>
    <name evidence="3" type="primary">Necator_chrI.g930</name>
    <name evidence="3" type="ORF">RB195_004806</name>
</gene>
<evidence type="ECO:0008006" key="5">
    <source>
        <dbReference type="Google" id="ProtNLM"/>
    </source>
</evidence>
<feature type="repeat" description="ANK" evidence="1">
    <location>
        <begin position="108"/>
        <end position="130"/>
    </location>
</feature>
<evidence type="ECO:0000256" key="1">
    <source>
        <dbReference type="PROSITE-ProRule" id="PRU00023"/>
    </source>
</evidence>
<comment type="caution">
    <text evidence="3">The sequence shown here is derived from an EMBL/GenBank/DDBJ whole genome shotgun (WGS) entry which is preliminary data.</text>
</comment>
<dbReference type="Pfam" id="PF12796">
    <property type="entry name" value="Ank_2"/>
    <property type="match status" value="1"/>
</dbReference>
<dbReference type="Proteomes" id="UP001303046">
    <property type="component" value="Unassembled WGS sequence"/>
</dbReference>
<dbReference type="Gene3D" id="1.25.40.20">
    <property type="entry name" value="Ankyrin repeat-containing domain"/>
    <property type="match status" value="1"/>
</dbReference>
<organism evidence="3 4">
    <name type="scientific">Necator americanus</name>
    <name type="common">Human hookworm</name>
    <dbReference type="NCBI Taxonomy" id="51031"/>
    <lineage>
        <taxon>Eukaryota</taxon>
        <taxon>Metazoa</taxon>
        <taxon>Ecdysozoa</taxon>
        <taxon>Nematoda</taxon>
        <taxon>Chromadorea</taxon>
        <taxon>Rhabditida</taxon>
        <taxon>Rhabditina</taxon>
        <taxon>Rhabditomorpha</taxon>
        <taxon>Strongyloidea</taxon>
        <taxon>Ancylostomatidae</taxon>
        <taxon>Bunostominae</taxon>
        <taxon>Necator</taxon>
    </lineage>
</organism>
<proteinExistence type="predicted"/>
<dbReference type="PROSITE" id="PS50088">
    <property type="entry name" value="ANK_REPEAT"/>
    <property type="match status" value="1"/>
</dbReference>
<keyword evidence="1" id="KW-0040">ANK repeat</keyword>
<accession>A0ABR1BJQ9</accession>
<evidence type="ECO:0000313" key="3">
    <source>
        <dbReference type="EMBL" id="KAK6726707.1"/>
    </source>
</evidence>
<feature type="region of interest" description="Disordered" evidence="2">
    <location>
        <begin position="171"/>
        <end position="195"/>
    </location>
</feature>
<dbReference type="SUPFAM" id="SSF48403">
    <property type="entry name" value="Ankyrin repeat"/>
    <property type="match status" value="1"/>
</dbReference>
<keyword evidence="4" id="KW-1185">Reference proteome</keyword>
<dbReference type="EMBL" id="JAVFWL010000001">
    <property type="protein sequence ID" value="KAK6726707.1"/>
    <property type="molecule type" value="Genomic_DNA"/>
</dbReference>
<evidence type="ECO:0000313" key="4">
    <source>
        <dbReference type="Proteomes" id="UP001303046"/>
    </source>
</evidence>
<evidence type="ECO:0000256" key="2">
    <source>
        <dbReference type="SAM" id="MobiDB-lite"/>
    </source>
</evidence>
<reference evidence="3 4" key="1">
    <citation type="submission" date="2023-08" db="EMBL/GenBank/DDBJ databases">
        <title>A Necator americanus chromosomal reference genome.</title>
        <authorList>
            <person name="Ilik V."/>
            <person name="Petrzelkova K.J."/>
            <person name="Pardy F."/>
            <person name="Fuh T."/>
            <person name="Niatou-Singa F.S."/>
            <person name="Gouil Q."/>
            <person name="Baker L."/>
            <person name="Ritchie M.E."/>
            <person name="Jex A.R."/>
            <person name="Gazzola D."/>
            <person name="Li H."/>
            <person name="Toshio Fujiwara R."/>
            <person name="Zhan B."/>
            <person name="Aroian R.V."/>
            <person name="Pafco B."/>
            <person name="Schwarz E.M."/>
        </authorList>
    </citation>
    <scope>NUCLEOTIDE SEQUENCE [LARGE SCALE GENOMIC DNA]</scope>
    <source>
        <strain evidence="3 4">Aroian</strain>
        <tissue evidence="3">Whole animal</tissue>
    </source>
</reference>
<sequence>MRELGHTQDSKSSHVSDHAGLKASIVKAIFNDLSPAKSPQIFPEASDDIFTVAAKASPTKKLFDLSLSEGDLTLTDEKTPMMKSCSQNMFFPAVAGENSSSSLQITKAGYTPLHLAAQKQDQETVQLLIDEFGVDTTIRDLMGYTYEHYADWLDYPDYDHTGYPLIYRGERSRSSSRHPSIGSQESLSSSKNSFSRHGSIRETIRGLLHIPKGLRSRSPSLNQLVVCVSSWSLTRKITKEAAVGGGNMRVRTDSEIAVGSSVFQGPVFPARKNDDMFVKCVTEVQTSEEEQLQEQFDFPWTSC</sequence>
<feature type="compositionally biased region" description="Polar residues" evidence="2">
    <location>
        <begin position="181"/>
        <end position="195"/>
    </location>
</feature>
<protein>
    <recommendedName>
        <fullName evidence="5">Ankyrin repeat protein</fullName>
    </recommendedName>
</protein>
<dbReference type="InterPro" id="IPR002110">
    <property type="entry name" value="Ankyrin_rpt"/>
</dbReference>
<name>A0ABR1BJQ9_NECAM</name>